<evidence type="ECO:0000313" key="9">
    <source>
        <dbReference type="EMBL" id="MSS02279.1"/>
    </source>
</evidence>
<keyword evidence="3 4" id="KW-0413">Isomerase</keyword>
<evidence type="ECO:0000256" key="4">
    <source>
        <dbReference type="HAMAP-Rule" id="MF_00171"/>
    </source>
</evidence>
<evidence type="ECO:0000256" key="1">
    <source>
        <dbReference type="ARBA" id="ARBA00009375"/>
    </source>
</evidence>
<dbReference type="GO" id="GO:0003723">
    <property type="term" value="F:RNA binding"/>
    <property type="evidence" value="ECO:0007669"/>
    <property type="project" value="InterPro"/>
</dbReference>
<dbReference type="Gene3D" id="3.30.70.580">
    <property type="entry name" value="Pseudouridine synthase I, catalytic domain, N-terminal subdomain"/>
    <property type="match status" value="1"/>
</dbReference>
<dbReference type="EC" id="5.4.99.12" evidence="4"/>
<dbReference type="InterPro" id="IPR020094">
    <property type="entry name" value="TruA/RsuA/RluB/E/F_N"/>
</dbReference>
<evidence type="ECO:0000256" key="7">
    <source>
        <dbReference type="RuleBase" id="RU003792"/>
    </source>
</evidence>
<dbReference type="Gene3D" id="3.30.70.660">
    <property type="entry name" value="Pseudouridine synthase I, catalytic domain, C-terminal subdomain"/>
    <property type="match status" value="1"/>
</dbReference>
<keyword evidence="10" id="KW-1185">Reference proteome</keyword>
<dbReference type="Pfam" id="PF01416">
    <property type="entry name" value="PseudoU_synth_1"/>
    <property type="match status" value="2"/>
</dbReference>
<comment type="similarity">
    <text evidence="1 4 7">Belongs to the tRNA pseudouridine synthase TruA family.</text>
</comment>
<feature type="domain" description="Pseudouridine synthase I TruA alpha/beta" evidence="8">
    <location>
        <begin position="141"/>
        <end position="244"/>
    </location>
</feature>
<dbReference type="PANTHER" id="PTHR11142:SF0">
    <property type="entry name" value="TRNA PSEUDOURIDINE SYNTHASE-LIKE 1"/>
    <property type="match status" value="1"/>
</dbReference>
<dbReference type="PIRSF" id="PIRSF001430">
    <property type="entry name" value="tRNA_psdUrid_synth"/>
    <property type="match status" value="1"/>
</dbReference>
<comment type="function">
    <text evidence="4">Formation of pseudouridine at positions 38, 39 and 40 in the anticodon stem and loop of transfer RNAs.</text>
</comment>
<proteinExistence type="inferred from homology"/>
<dbReference type="InterPro" id="IPR020103">
    <property type="entry name" value="PsdUridine_synth_cat_dom_sf"/>
</dbReference>
<dbReference type="InterPro" id="IPR001406">
    <property type="entry name" value="PsdUridine_synth_TruA"/>
</dbReference>
<comment type="subunit">
    <text evidence="4">Homodimer.</text>
</comment>
<evidence type="ECO:0000256" key="3">
    <source>
        <dbReference type="ARBA" id="ARBA00023235"/>
    </source>
</evidence>
<comment type="caution">
    <text evidence="4">Lacks conserved residue(s) required for the propagation of feature annotation.</text>
</comment>
<dbReference type="PANTHER" id="PTHR11142">
    <property type="entry name" value="PSEUDOURIDYLATE SYNTHASE"/>
    <property type="match status" value="1"/>
</dbReference>
<sequence>MILKVTVAYDGYNYSGWQRQENALGIQEVIENCLSKIHKTKIEIVSSGRTDAKVHAKGQVFHFEPVIQMPCRNVQNALNTLLPDDIRILKVEEEKDSFHARFSAISKRYDYICTYDIDNPFIYRYAQKLYTKVNIDKMIEASQYLIGEHDFKSFSSSKIDPRKPTVKRIFRIDIKEEGKNIHFIFEGNGFLRYQVRMMTGTLLAAGKNQIEPMDVKRMLEAKNKEVCRYNAHPYGLYLMEVKYE</sequence>
<comment type="catalytic activity">
    <reaction evidence="4 7">
        <text>uridine(38/39/40) in tRNA = pseudouridine(38/39/40) in tRNA</text>
        <dbReference type="Rhea" id="RHEA:22376"/>
        <dbReference type="Rhea" id="RHEA-COMP:10085"/>
        <dbReference type="Rhea" id="RHEA-COMP:10087"/>
        <dbReference type="ChEBI" id="CHEBI:65314"/>
        <dbReference type="ChEBI" id="CHEBI:65315"/>
        <dbReference type="EC" id="5.4.99.12"/>
    </reaction>
</comment>
<evidence type="ECO:0000256" key="2">
    <source>
        <dbReference type="ARBA" id="ARBA00022694"/>
    </source>
</evidence>
<name>A0A7X2N4E2_9FIRM</name>
<feature type="active site" description="Nucleophile" evidence="4 5">
    <location>
        <position position="51"/>
    </location>
</feature>
<dbReference type="InterPro" id="IPR020095">
    <property type="entry name" value="PsdUridine_synth_TruA_C"/>
</dbReference>
<feature type="domain" description="Pseudouridine synthase I TruA alpha/beta" evidence="8">
    <location>
        <begin position="7"/>
        <end position="102"/>
    </location>
</feature>
<dbReference type="InterPro" id="IPR020097">
    <property type="entry name" value="PsdUridine_synth_TruA_a/b_dom"/>
</dbReference>
<dbReference type="Proteomes" id="UP000470082">
    <property type="component" value="Unassembled WGS sequence"/>
</dbReference>
<dbReference type="SUPFAM" id="SSF55120">
    <property type="entry name" value="Pseudouridine synthase"/>
    <property type="match status" value="1"/>
</dbReference>
<comment type="caution">
    <text evidence="9">The sequence shown here is derived from an EMBL/GenBank/DDBJ whole genome shotgun (WGS) entry which is preliminary data.</text>
</comment>
<protein>
    <recommendedName>
        <fullName evidence="4">tRNA pseudouridine synthase A</fullName>
        <ecNumber evidence="4">5.4.99.12</ecNumber>
    </recommendedName>
    <alternativeName>
        <fullName evidence="4">tRNA pseudouridine(38-40) synthase</fullName>
    </alternativeName>
    <alternativeName>
        <fullName evidence="4">tRNA pseudouridylate synthase I</fullName>
    </alternativeName>
    <alternativeName>
        <fullName evidence="4">tRNA-uridine isomerase I</fullName>
    </alternativeName>
</protein>
<dbReference type="GO" id="GO:0031119">
    <property type="term" value="P:tRNA pseudouridine synthesis"/>
    <property type="evidence" value="ECO:0007669"/>
    <property type="project" value="UniProtKB-UniRule"/>
</dbReference>
<dbReference type="RefSeq" id="WP_154461338.1">
    <property type="nucleotide sequence ID" value="NZ_JAXEST010000043.1"/>
</dbReference>
<keyword evidence="2 4" id="KW-0819">tRNA processing</keyword>
<evidence type="ECO:0000256" key="6">
    <source>
        <dbReference type="PIRSR" id="PIRSR001430-2"/>
    </source>
</evidence>
<dbReference type="HAMAP" id="MF_00171">
    <property type="entry name" value="TruA"/>
    <property type="match status" value="1"/>
</dbReference>
<dbReference type="CDD" id="cd02570">
    <property type="entry name" value="PseudoU_synth_EcTruA"/>
    <property type="match status" value="1"/>
</dbReference>
<accession>A0A7X2N4E2</accession>
<dbReference type="AlphaFoldDB" id="A0A7X2N4E2"/>
<reference evidence="9 10" key="1">
    <citation type="submission" date="2019-08" db="EMBL/GenBank/DDBJ databases">
        <title>In-depth cultivation of the pig gut microbiome towards novel bacterial diversity and tailored functional studies.</title>
        <authorList>
            <person name="Wylensek D."/>
            <person name="Hitch T.C.A."/>
            <person name="Clavel T."/>
        </authorList>
    </citation>
    <scope>NUCLEOTIDE SEQUENCE [LARGE SCALE GENOMIC DNA]</scope>
    <source>
        <strain evidence="9 10">LKV-178-WT-2G</strain>
    </source>
</reference>
<feature type="binding site" evidence="4 6">
    <location>
        <position position="109"/>
    </location>
    <ligand>
        <name>substrate</name>
    </ligand>
</feature>
<dbReference type="FunFam" id="3.30.70.580:FF:000001">
    <property type="entry name" value="tRNA pseudouridine synthase A"/>
    <property type="match status" value="1"/>
</dbReference>
<gene>
    <name evidence="4 9" type="primary">truA</name>
    <name evidence="9" type="ORF">FYJ50_09305</name>
</gene>
<organism evidence="9 10">
    <name type="scientific">Floccifex porci</name>
    <dbReference type="NCBI Taxonomy" id="2606629"/>
    <lineage>
        <taxon>Bacteria</taxon>
        <taxon>Bacillati</taxon>
        <taxon>Bacillota</taxon>
        <taxon>Erysipelotrichia</taxon>
        <taxon>Erysipelotrichales</taxon>
        <taxon>Erysipelotrichaceae</taxon>
        <taxon>Floccifex</taxon>
    </lineage>
</organism>
<evidence type="ECO:0000313" key="10">
    <source>
        <dbReference type="Proteomes" id="UP000470082"/>
    </source>
</evidence>
<dbReference type="NCBIfam" id="TIGR00071">
    <property type="entry name" value="hisT_truA"/>
    <property type="match status" value="1"/>
</dbReference>
<dbReference type="GO" id="GO:0160147">
    <property type="term" value="F:tRNA pseudouridine(38-40) synthase activity"/>
    <property type="evidence" value="ECO:0007669"/>
    <property type="project" value="UniProtKB-EC"/>
</dbReference>
<dbReference type="EMBL" id="VUMM01000026">
    <property type="protein sequence ID" value="MSS02279.1"/>
    <property type="molecule type" value="Genomic_DNA"/>
</dbReference>
<evidence type="ECO:0000259" key="8">
    <source>
        <dbReference type="Pfam" id="PF01416"/>
    </source>
</evidence>
<evidence type="ECO:0000256" key="5">
    <source>
        <dbReference type="PIRSR" id="PIRSR001430-1"/>
    </source>
</evidence>